<reference evidence="3 4" key="1">
    <citation type="submission" date="2019-02" db="EMBL/GenBank/DDBJ databases">
        <title>Sequencing the genomes of 1000 actinobacteria strains.</title>
        <authorList>
            <person name="Klenk H.-P."/>
        </authorList>
    </citation>
    <scope>NUCLEOTIDE SEQUENCE [LARGE SCALE GENOMIC DNA]</scope>
    <source>
        <strain evidence="3 4">DSM 45162</strain>
    </source>
</reference>
<evidence type="ECO:0000256" key="1">
    <source>
        <dbReference type="SAM" id="MobiDB-lite"/>
    </source>
</evidence>
<gene>
    <name evidence="3" type="ORF">EV385_0582</name>
</gene>
<proteinExistence type="predicted"/>
<feature type="domain" description="YopA central" evidence="2">
    <location>
        <begin position="163"/>
        <end position="299"/>
    </location>
</feature>
<keyword evidence="4" id="KW-1185">Reference proteome</keyword>
<evidence type="ECO:0000313" key="3">
    <source>
        <dbReference type="EMBL" id="RZU48853.1"/>
    </source>
</evidence>
<dbReference type="EMBL" id="SHKY01000001">
    <property type="protein sequence ID" value="RZU48853.1"/>
    <property type="molecule type" value="Genomic_DNA"/>
</dbReference>
<dbReference type="Pfam" id="PF26308">
    <property type="entry name" value="YopA_M"/>
    <property type="match status" value="1"/>
</dbReference>
<evidence type="ECO:0000259" key="2">
    <source>
        <dbReference type="Pfam" id="PF26308"/>
    </source>
</evidence>
<dbReference type="Proteomes" id="UP000292564">
    <property type="component" value="Unassembled WGS sequence"/>
</dbReference>
<feature type="compositionally biased region" description="Polar residues" evidence="1">
    <location>
        <begin position="135"/>
        <end position="149"/>
    </location>
</feature>
<evidence type="ECO:0000313" key="4">
    <source>
        <dbReference type="Proteomes" id="UP000292564"/>
    </source>
</evidence>
<feature type="region of interest" description="Disordered" evidence="1">
    <location>
        <begin position="116"/>
        <end position="161"/>
    </location>
</feature>
<protein>
    <recommendedName>
        <fullName evidence="2">YopA central domain-containing protein</fullName>
    </recommendedName>
</protein>
<dbReference type="InterPro" id="IPR058684">
    <property type="entry name" value="YopA_M"/>
</dbReference>
<name>A0A4Q7ZFF0_9ACTN</name>
<sequence>MTVEQSPDGSRRLGVFYDDDGQRRVEQVVTLDNGQTARIVHRHPDVLSHPYFVEGIDSEICLHQGQFIPSDDTSPDPLDGDVRFMWIPTPHILARGSRATRIEDFDEFGKSPVTTSIWTDKPELSEPSGSFRISDASSRPITEPPSNSARFEFSSRPQEVGSGPVDRIRFLIPNGWDSHDGHYVTSPDNLAYSWPGRLRAVAGDWSVTIDVTKQAGQSEFRKRLKASGGRAITHLGELHRVDGAEFSTAEAQPHLESIRLLLNLIAGRRVNLILPVGSKDEADIWAYWAAPPVDQMANVDSWIDATIACKQISEFLESGLAYCANSANQNVIKYATSYYVSANADVDVEPAIGLAISGLQLLAHHRLVNERNAYATSKAFEESGNTEKQVRELLTDCKINLDIPQHFPYLTQEAAQMPTQTGIGRDGIGAAIYLRNKIIHPTKSLPSNWSMYAWAEASILVRHYFRLSLLNILGYKGQHRSSVSPDRWVGAVEPVPWV</sequence>
<comment type="caution">
    <text evidence="3">The sequence shown here is derived from an EMBL/GenBank/DDBJ whole genome shotgun (WGS) entry which is preliminary data.</text>
</comment>
<dbReference type="RefSeq" id="WP_130508031.1">
    <property type="nucleotide sequence ID" value="NZ_SHKY01000001.1"/>
</dbReference>
<dbReference type="OrthoDB" id="2443673at2"/>
<accession>A0A4Q7ZFF0</accession>
<dbReference type="AlphaFoldDB" id="A0A4Q7ZFF0"/>
<organism evidence="3 4">
    <name type="scientific">Krasilnikovia cinnamomea</name>
    <dbReference type="NCBI Taxonomy" id="349313"/>
    <lineage>
        <taxon>Bacteria</taxon>
        <taxon>Bacillati</taxon>
        <taxon>Actinomycetota</taxon>
        <taxon>Actinomycetes</taxon>
        <taxon>Micromonosporales</taxon>
        <taxon>Micromonosporaceae</taxon>
        <taxon>Krasilnikovia</taxon>
    </lineage>
</organism>